<comment type="caution">
    <text evidence="1">The sequence shown here is derived from an EMBL/GenBank/DDBJ whole genome shotgun (WGS) entry which is preliminary data.</text>
</comment>
<name>A0ABD1GWR0_SALDI</name>
<keyword evidence="2" id="KW-1185">Reference proteome</keyword>
<accession>A0ABD1GWR0</accession>
<sequence length="83" mass="8581">MREINALKISKDAIYAALLSVPLTSSSPRGANVATTKKDVFPSASLTATFLCGSNATTASSGASGATTERSLPQHLLWRNVSA</sequence>
<proteinExistence type="predicted"/>
<dbReference type="AlphaFoldDB" id="A0ABD1GWR0"/>
<protein>
    <submittedName>
        <fullName evidence="1">Uncharacterized protein</fullName>
    </submittedName>
</protein>
<evidence type="ECO:0000313" key="1">
    <source>
        <dbReference type="EMBL" id="KAL1548593.1"/>
    </source>
</evidence>
<dbReference type="Proteomes" id="UP001567538">
    <property type="component" value="Unassembled WGS sequence"/>
</dbReference>
<reference evidence="1 2" key="1">
    <citation type="submission" date="2024-06" db="EMBL/GenBank/DDBJ databases">
        <title>A chromosome level genome sequence of Diviner's sage (Salvia divinorum).</title>
        <authorList>
            <person name="Ford S.A."/>
            <person name="Ro D.-K."/>
            <person name="Ness R.W."/>
            <person name="Phillips M.A."/>
        </authorList>
    </citation>
    <scope>NUCLEOTIDE SEQUENCE [LARGE SCALE GENOMIC DNA]</scope>
    <source>
        <strain evidence="1">SAF-2024a</strain>
        <tissue evidence="1">Leaf</tissue>
    </source>
</reference>
<organism evidence="1 2">
    <name type="scientific">Salvia divinorum</name>
    <name type="common">Maria pastora</name>
    <name type="synonym">Diviner's sage</name>
    <dbReference type="NCBI Taxonomy" id="28513"/>
    <lineage>
        <taxon>Eukaryota</taxon>
        <taxon>Viridiplantae</taxon>
        <taxon>Streptophyta</taxon>
        <taxon>Embryophyta</taxon>
        <taxon>Tracheophyta</taxon>
        <taxon>Spermatophyta</taxon>
        <taxon>Magnoliopsida</taxon>
        <taxon>eudicotyledons</taxon>
        <taxon>Gunneridae</taxon>
        <taxon>Pentapetalae</taxon>
        <taxon>asterids</taxon>
        <taxon>lamiids</taxon>
        <taxon>Lamiales</taxon>
        <taxon>Lamiaceae</taxon>
        <taxon>Nepetoideae</taxon>
        <taxon>Mentheae</taxon>
        <taxon>Salviinae</taxon>
        <taxon>Salvia</taxon>
        <taxon>Salvia subgen. Calosphace</taxon>
    </lineage>
</organism>
<gene>
    <name evidence="1" type="ORF">AAHA92_16806</name>
</gene>
<evidence type="ECO:0000313" key="2">
    <source>
        <dbReference type="Proteomes" id="UP001567538"/>
    </source>
</evidence>
<dbReference type="EMBL" id="JBEAFC010000007">
    <property type="protein sequence ID" value="KAL1548593.1"/>
    <property type="molecule type" value="Genomic_DNA"/>
</dbReference>